<dbReference type="AlphaFoldDB" id="A0A0L0SZW1"/>
<accession>A0A0L0SZW1</accession>
<keyword evidence="3" id="KW-1185">Reference proteome</keyword>
<dbReference type="OrthoDB" id="10306418at2759"/>
<protein>
    <submittedName>
        <fullName evidence="2">Uncharacterized protein</fullName>
    </submittedName>
</protein>
<reference evidence="2 3" key="1">
    <citation type="submission" date="2009-11" db="EMBL/GenBank/DDBJ databases">
        <title>Annotation of Allomyces macrogynus ATCC 38327.</title>
        <authorList>
            <consortium name="The Broad Institute Genome Sequencing Platform"/>
            <person name="Russ C."/>
            <person name="Cuomo C."/>
            <person name="Burger G."/>
            <person name="Gray M.W."/>
            <person name="Holland P.W.H."/>
            <person name="King N."/>
            <person name="Lang F.B.F."/>
            <person name="Roger A.J."/>
            <person name="Ruiz-Trillo I."/>
            <person name="Young S.K."/>
            <person name="Zeng Q."/>
            <person name="Gargeya S."/>
            <person name="Fitzgerald M."/>
            <person name="Haas B."/>
            <person name="Abouelleil A."/>
            <person name="Alvarado L."/>
            <person name="Arachchi H.M."/>
            <person name="Berlin A."/>
            <person name="Chapman S.B."/>
            <person name="Gearin G."/>
            <person name="Goldberg J."/>
            <person name="Griggs A."/>
            <person name="Gujja S."/>
            <person name="Hansen M."/>
            <person name="Heiman D."/>
            <person name="Howarth C."/>
            <person name="Larimer J."/>
            <person name="Lui A."/>
            <person name="MacDonald P.J.P."/>
            <person name="McCowen C."/>
            <person name="Montmayeur A."/>
            <person name="Murphy C."/>
            <person name="Neiman D."/>
            <person name="Pearson M."/>
            <person name="Priest M."/>
            <person name="Roberts A."/>
            <person name="Saif S."/>
            <person name="Shea T."/>
            <person name="Sisk P."/>
            <person name="Stolte C."/>
            <person name="Sykes S."/>
            <person name="Wortman J."/>
            <person name="Nusbaum C."/>
            <person name="Birren B."/>
        </authorList>
    </citation>
    <scope>NUCLEOTIDE SEQUENCE [LARGE SCALE GENOMIC DNA]</scope>
    <source>
        <strain evidence="2 3">ATCC 38327</strain>
    </source>
</reference>
<organism evidence="2 3">
    <name type="scientific">Allomyces macrogynus (strain ATCC 38327)</name>
    <name type="common">Allomyces javanicus var. macrogynus</name>
    <dbReference type="NCBI Taxonomy" id="578462"/>
    <lineage>
        <taxon>Eukaryota</taxon>
        <taxon>Fungi</taxon>
        <taxon>Fungi incertae sedis</taxon>
        <taxon>Blastocladiomycota</taxon>
        <taxon>Blastocladiomycetes</taxon>
        <taxon>Blastocladiales</taxon>
        <taxon>Blastocladiaceae</taxon>
        <taxon>Allomyces</taxon>
    </lineage>
</organism>
<dbReference type="VEuPathDB" id="FungiDB:AMAG_19834"/>
<evidence type="ECO:0000313" key="2">
    <source>
        <dbReference type="EMBL" id="KNE68026.1"/>
    </source>
</evidence>
<evidence type="ECO:0000313" key="3">
    <source>
        <dbReference type="Proteomes" id="UP000054350"/>
    </source>
</evidence>
<evidence type="ECO:0000256" key="1">
    <source>
        <dbReference type="SAM" id="MobiDB-lite"/>
    </source>
</evidence>
<gene>
    <name evidence="2" type="ORF">AMAG_19834</name>
</gene>
<dbReference type="EMBL" id="GG745355">
    <property type="protein sequence ID" value="KNE68026.1"/>
    <property type="molecule type" value="Genomic_DNA"/>
</dbReference>
<feature type="region of interest" description="Disordered" evidence="1">
    <location>
        <begin position="67"/>
        <end position="86"/>
    </location>
</feature>
<proteinExistence type="predicted"/>
<reference evidence="3" key="2">
    <citation type="submission" date="2009-11" db="EMBL/GenBank/DDBJ databases">
        <title>The Genome Sequence of Allomyces macrogynus strain ATCC 38327.</title>
        <authorList>
            <consortium name="The Broad Institute Genome Sequencing Platform"/>
            <person name="Russ C."/>
            <person name="Cuomo C."/>
            <person name="Shea T."/>
            <person name="Young S.K."/>
            <person name="Zeng Q."/>
            <person name="Koehrsen M."/>
            <person name="Haas B."/>
            <person name="Borodovsky M."/>
            <person name="Guigo R."/>
            <person name="Alvarado L."/>
            <person name="Berlin A."/>
            <person name="Borenstein D."/>
            <person name="Chen Z."/>
            <person name="Engels R."/>
            <person name="Freedman E."/>
            <person name="Gellesch M."/>
            <person name="Goldberg J."/>
            <person name="Griggs A."/>
            <person name="Gujja S."/>
            <person name="Heiman D."/>
            <person name="Hepburn T."/>
            <person name="Howarth C."/>
            <person name="Jen D."/>
            <person name="Larson L."/>
            <person name="Lewis B."/>
            <person name="Mehta T."/>
            <person name="Park D."/>
            <person name="Pearson M."/>
            <person name="Roberts A."/>
            <person name="Saif S."/>
            <person name="Shenoy N."/>
            <person name="Sisk P."/>
            <person name="Stolte C."/>
            <person name="Sykes S."/>
            <person name="Walk T."/>
            <person name="White J."/>
            <person name="Yandava C."/>
            <person name="Burger G."/>
            <person name="Gray M.W."/>
            <person name="Holland P.W.H."/>
            <person name="King N."/>
            <person name="Lang F.B.F."/>
            <person name="Roger A.J."/>
            <person name="Ruiz-Trillo I."/>
            <person name="Lander E."/>
            <person name="Nusbaum C."/>
        </authorList>
    </citation>
    <scope>NUCLEOTIDE SEQUENCE [LARGE SCALE GENOMIC DNA]</scope>
    <source>
        <strain evidence="3">ATCC 38327</strain>
    </source>
</reference>
<dbReference type="Proteomes" id="UP000054350">
    <property type="component" value="Unassembled WGS sequence"/>
</dbReference>
<name>A0A0L0SZW1_ALLM3</name>
<sequence length="86" mass="9157">MESKAQRTVQDLQHLSQRIGSGRAAEDLQAAIKSFVAMDAKLGDITKKSSMAAHLSARTARHMTTAITTLDRMDGAARTGPDTSAT</sequence>